<proteinExistence type="predicted"/>
<name>A0A0A9CQT6_ARUDO</name>
<dbReference type="EMBL" id="GBRH01224033">
    <property type="protein sequence ID" value="JAD73862.1"/>
    <property type="molecule type" value="Transcribed_RNA"/>
</dbReference>
<accession>A0A0A9CQT6</accession>
<sequence length="30" mass="3484">MPAEELFLTLEPQKKIKNIEVTSILPILKF</sequence>
<protein>
    <submittedName>
        <fullName evidence="1">Uncharacterized protein</fullName>
    </submittedName>
</protein>
<reference evidence="1" key="1">
    <citation type="submission" date="2014-09" db="EMBL/GenBank/DDBJ databases">
        <authorList>
            <person name="Magalhaes I.L.F."/>
            <person name="Oliveira U."/>
            <person name="Santos F.R."/>
            <person name="Vidigal T.H.D.A."/>
            <person name="Brescovit A.D."/>
            <person name="Santos A.J."/>
        </authorList>
    </citation>
    <scope>NUCLEOTIDE SEQUENCE</scope>
    <source>
        <tissue evidence="1">Shoot tissue taken approximately 20 cm above the soil surface</tissue>
    </source>
</reference>
<dbReference type="AlphaFoldDB" id="A0A0A9CQT6"/>
<organism evidence="1">
    <name type="scientific">Arundo donax</name>
    <name type="common">Giant reed</name>
    <name type="synonym">Donax arundinaceus</name>
    <dbReference type="NCBI Taxonomy" id="35708"/>
    <lineage>
        <taxon>Eukaryota</taxon>
        <taxon>Viridiplantae</taxon>
        <taxon>Streptophyta</taxon>
        <taxon>Embryophyta</taxon>
        <taxon>Tracheophyta</taxon>
        <taxon>Spermatophyta</taxon>
        <taxon>Magnoliopsida</taxon>
        <taxon>Liliopsida</taxon>
        <taxon>Poales</taxon>
        <taxon>Poaceae</taxon>
        <taxon>PACMAD clade</taxon>
        <taxon>Arundinoideae</taxon>
        <taxon>Arundineae</taxon>
        <taxon>Arundo</taxon>
    </lineage>
</organism>
<reference evidence="1" key="2">
    <citation type="journal article" date="2015" name="Data Brief">
        <title>Shoot transcriptome of the giant reed, Arundo donax.</title>
        <authorList>
            <person name="Barrero R.A."/>
            <person name="Guerrero F.D."/>
            <person name="Moolhuijzen P."/>
            <person name="Goolsby J.A."/>
            <person name="Tidwell J."/>
            <person name="Bellgard S.E."/>
            <person name="Bellgard M.I."/>
        </authorList>
    </citation>
    <scope>NUCLEOTIDE SEQUENCE</scope>
    <source>
        <tissue evidence="1">Shoot tissue taken approximately 20 cm above the soil surface</tissue>
    </source>
</reference>
<evidence type="ECO:0000313" key="1">
    <source>
        <dbReference type="EMBL" id="JAD73862.1"/>
    </source>
</evidence>